<proteinExistence type="predicted"/>
<dbReference type="RefSeq" id="WP_091485299.1">
    <property type="nucleotide sequence ID" value="NZ_FOTR01000012.1"/>
</dbReference>
<evidence type="ECO:0000313" key="1">
    <source>
        <dbReference type="EMBL" id="SFM29752.1"/>
    </source>
</evidence>
<name>A0A1I4PPJ1_9BACI</name>
<dbReference type="Pfam" id="PF14179">
    <property type="entry name" value="YppG"/>
    <property type="match status" value="1"/>
</dbReference>
<sequence length="112" mass="13231">MDYRYNGFSNYQNQYQQGMYPYQPPTNTSPMPMTPFQYYQKPLVPNPYDGFETPTPSFLGKQNNSMLHYFQNKNGEMDLDKVFHTVNQFANTYQQVSPLFKNVGNILKTFQK</sequence>
<dbReference type="Proteomes" id="UP000198565">
    <property type="component" value="Unassembled WGS sequence"/>
</dbReference>
<gene>
    <name evidence="1" type="ORF">SAMN04487943_11294</name>
</gene>
<dbReference type="InterPro" id="IPR025555">
    <property type="entry name" value="YppG"/>
</dbReference>
<protein>
    <submittedName>
        <fullName evidence="1">YppG-like protein</fullName>
    </submittedName>
</protein>
<evidence type="ECO:0000313" key="2">
    <source>
        <dbReference type="Proteomes" id="UP000198565"/>
    </source>
</evidence>
<dbReference type="STRING" id="334253.SAMN04487943_11294"/>
<dbReference type="EMBL" id="FOTR01000012">
    <property type="protein sequence ID" value="SFM29752.1"/>
    <property type="molecule type" value="Genomic_DNA"/>
</dbReference>
<accession>A0A1I4PPJ1</accession>
<reference evidence="2" key="1">
    <citation type="submission" date="2016-10" db="EMBL/GenBank/DDBJ databases">
        <authorList>
            <person name="Varghese N."/>
            <person name="Submissions S."/>
        </authorList>
    </citation>
    <scope>NUCLEOTIDE SEQUENCE [LARGE SCALE GENOMIC DNA]</scope>
    <source>
        <strain evidence="2">CGMCC 1.4250</strain>
    </source>
</reference>
<keyword evidence="2" id="KW-1185">Reference proteome</keyword>
<dbReference type="OrthoDB" id="2456726at2"/>
<dbReference type="AlphaFoldDB" id="A0A1I4PPJ1"/>
<organism evidence="1 2">
    <name type="scientific">Gracilibacillus orientalis</name>
    <dbReference type="NCBI Taxonomy" id="334253"/>
    <lineage>
        <taxon>Bacteria</taxon>
        <taxon>Bacillati</taxon>
        <taxon>Bacillota</taxon>
        <taxon>Bacilli</taxon>
        <taxon>Bacillales</taxon>
        <taxon>Bacillaceae</taxon>
        <taxon>Gracilibacillus</taxon>
    </lineage>
</organism>